<sequence length="328" mass="36765">MNYRKLGKTNFEIAEIALGTWQVGGKWGSPFDDKNADQILNAAIDRGINFIDTADVYENGLSESAVGRLVKSRSEKIYVATKCGRHISPHTADGYQPKVLQKFVEDSLKRMQLETIDLIQLHCPPTEVYFRSEIFELFDRLKEQGKILNLGVSVEKVSEGLQAMQYDNVTTVQLIYNLFRQKPAELLFEEAKKKNIGIIARVPLASGLLTGLFDANTTFDPQDHRNFNREGAAFDKGETFAGVNYELGLQAVSALKELFPDTTNLAPIALQWILASDAVSCIIPGASHIRHVESNLSIYDLPPLTKEQIVAMNAIYQRYIESEVAHLW</sequence>
<dbReference type="InterPro" id="IPR020471">
    <property type="entry name" value="AKR"/>
</dbReference>
<dbReference type="InterPro" id="IPR036812">
    <property type="entry name" value="NAD(P)_OxRdtase_dom_sf"/>
</dbReference>
<dbReference type="PANTHER" id="PTHR43312">
    <property type="entry name" value="D-THREO-ALDOSE 1-DEHYDROGENASE"/>
    <property type="match status" value="1"/>
</dbReference>
<dbReference type="SUPFAM" id="SSF51430">
    <property type="entry name" value="NAD(P)-linked oxidoreductase"/>
    <property type="match status" value="1"/>
</dbReference>
<name>A0A2S1LHQ8_9FLAO</name>
<reference evidence="2 3" key="1">
    <citation type="submission" date="2017-04" db="EMBL/GenBank/DDBJ databases">
        <title>Compelte genome sequence of WV33.</title>
        <authorList>
            <person name="Lee P.C."/>
        </authorList>
    </citation>
    <scope>NUCLEOTIDE SEQUENCE [LARGE SCALE GENOMIC DNA]</scope>
    <source>
        <strain evidence="2 3">WV33</strain>
    </source>
</reference>
<protein>
    <submittedName>
        <fullName evidence="2">Aldo/keto reductase</fullName>
    </submittedName>
</protein>
<dbReference type="PRINTS" id="PR00069">
    <property type="entry name" value="ALDKETRDTASE"/>
</dbReference>
<dbReference type="AlphaFoldDB" id="A0A2S1LHQ8"/>
<dbReference type="Proteomes" id="UP000244527">
    <property type="component" value="Chromosome"/>
</dbReference>
<gene>
    <name evidence="2" type="ORF">FFWV33_18235</name>
</gene>
<evidence type="ECO:0000259" key="1">
    <source>
        <dbReference type="Pfam" id="PF00248"/>
    </source>
</evidence>
<dbReference type="InterPro" id="IPR023210">
    <property type="entry name" value="NADP_OxRdtase_dom"/>
</dbReference>
<dbReference type="CDD" id="cd19086">
    <property type="entry name" value="AKR_AKR11C1"/>
    <property type="match status" value="1"/>
</dbReference>
<evidence type="ECO:0000313" key="2">
    <source>
        <dbReference type="EMBL" id="AWG23330.1"/>
    </source>
</evidence>
<feature type="domain" description="NADP-dependent oxidoreductase" evidence="1">
    <location>
        <begin position="15"/>
        <end position="316"/>
    </location>
</feature>
<dbReference type="Gene3D" id="3.20.20.100">
    <property type="entry name" value="NADP-dependent oxidoreductase domain"/>
    <property type="match status" value="1"/>
</dbReference>
<organism evidence="2 3">
    <name type="scientific">Flavobacterium faecale</name>
    <dbReference type="NCBI Taxonomy" id="1355330"/>
    <lineage>
        <taxon>Bacteria</taxon>
        <taxon>Pseudomonadati</taxon>
        <taxon>Bacteroidota</taxon>
        <taxon>Flavobacteriia</taxon>
        <taxon>Flavobacteriales</taxon>
        <taxon>Flavobacteriaceae</taxon>
        <taxon>Flavobacterium</taxon>
    </lineage>
</organism>
<dbReference type="GO" id="GO:0016491">
    <property type="term" value="F:oxidoreductase activity"/>
    <property type="evidence" value="ECO:0007669"/>
    <property type="project" value="InterPro"/>
</dbReference>
<dbReference type="KEGG" id="ffa:FFWV33_18235"/>
<dbReference type="RefSeq" id="WP_108742226.1">
    <property type="nucleotide sequence ID" value="NZ_CP020918.1"/>
</dbReference>
<dbReference type="PANTHER" id="PTHR43312:SF1">
    <property type="entry name" value="NADP-DEPENDENT OXIDOREDUCTASE DOMAIN-CONTAINING PROTEIN"/>
    <property type="match status" value="1"/>
</dbReference>
<proteinExistence type="predicted"/>
<accession>A0A2S1LHQ8</accession>
<dbReference type="Pfam" id="PF00248">
    <property type="entry name" value="Aldo_ket_red"/>
    <property type="match status" value="1"/>
</dbReference>
<dbReference type="EMBL" id="CP020918">
    <property type="protein sequence ID" value="AWG23330.1"/>
    <property type="molecule type" value="Genomic_DNA"/>
</dbReference>
<dbReference type="InterPro" id="IPR053135">
    <property type="entry name" value="AKR2_Oxidoreductase"/>
</dbReference>
<dbReference type="OrthoDB" id="9773828at2"/>
<keyword evidence="3" id="KW-1185">Reference proteome</keyword>
<evidence type="ECO:0000313" key="3">
    <source>
        <dbReference type="Proteomes" id="UP000244527"/>
    </source>
</evidence>